<dbReference type="PANTHER" id="PTHR11487:SF0">
    <property type="entry name" value="S-ACYL FATTY ACID SYNTHASE THIOESTERASE, MEDIUM CHAIN"/>
    <property type="match status" value="1"/>
</dbReference>
<feature type="domain" description="Thioesterase" evidence="2">
    <location>
        <begin position="31"/>
        <end position="251"/>
    </location>
</feature>
<dbReference type="InterPro" id="IPR012223">
    <property type="entry name" value="TEII"/>
</dbReference>
<sequence>MDRHASAEPAPAYASALPGPGVNPAVVTRLRLYCFPYAGGSAASIYGRWRRMLPPWLELCPVEYPGRGARMSEALHEDFPALIAQLCAEIEPGLPTQYALFGHSLGALVAFEVARRLATHAAAAPLAVLLSGCEAPGGRDAAVYAGLQGDREVLEYVCQLNGMEAEVLASQELLALMLPIIKADLQLCASYREAPLPALDCPLHVFGGTTDAIGRDALLAWRGESSGPSGIHMFEGDHFFIHSAQAQVVDRLCSLLQAAWPQRQALPA</sequence>
<dbReference type="Pfam" id="PF00975">
    <property type="entry name" value="Thioesterase"/>
    <property type="match status" value="1"/>
</dbReference>
<dbReference type="InterPro" id="IPR001031">
    <property type="entry name" value="Thioesterase"/>
</dbReference>
<dbReference type="InterPro" id="IPR029058">
    <property type="entry name" value="AB_hydrolase_fold"/>
</dbReference>
<accession>A0AAD0U7H0</accession>
<proteinExistence type="inferred from homology"/>
<dbReference type="Gene3D" id="3.40.50.1820">
    <property type="entry name" value="alpha/beta hydrolase"/>
    <property type="match status" value="1"/>
</dbReference>
<evidence type="ECO:0000256" key="1">
    <source>
        <dbReference type="ARBA" id="ARBA00007169"/>
    </source>
</evidence>
<dbReference type="AlphaFoldDB" id="A0AAD0U7H0"/>
<dbReference type="EMBL" id="CP024996">
    <property type="protein sequence ID" value="AYR24494.1"/>
    <property type="molecule type" value="Genomic_DNA"/>
</dbReference>
<dbReference type="GO" id="GO:0008610">
    <property type="term" value="P:lipid biosynthetic process"/>
    <property type="evidence" value="ECO:0007669"/>
    <property type="project" value="TreeGrafter"/>
</dbReference>
<comment type="similarity">
    <text evidence="1">Belongs to the thioesterase family.</text>
</comment>
<dbReference type="Proteomes" id="UP000269199">
    <property type="component" value="Chromosome"/>
</dbReference>
<dbReference type="SUPFAM" id="SSF53474">
    <property type="entry name" value="alpha/beta-Hydrolases"/>
    <property type="match status" value="1"/>
</dbReference>
<evidence type="ECO:0000313" key="3">
    <source>
        <dbReference type="EMBL" id="AYR24494.1"/>
    </source>
</evidence>
<gene>
    <name evidence="3" type="ORF">RC54_11905</name>
</gene>
<reference evidence="3 4" key="1">
    <citation type="submission" date="2017-11" db="EMBL/GenBank/DDBJ databases">
        <title>Complete genome sequence of Herbaspirillum rubrisubalbicans DSM 11543.</title>
        <authorList>
            <person name="Chen M."/>
            <person name="An Q."/>
        </authorList>
    </citation>
    <scope>NUCLEOTIDE SEQUENCE [LARGE SCALE GENOMIC DNA]</scope>
    <source>
        <strain evidence="3 4">DSM 11543</strain>
    </source>
</reference>
<organism evidence="3 4">
    <name type="scientific">Herbaspirillum rubrisubalbicans</name>
    <dbReference type="NCBI Taxonomy" id="80842"/>
    <lineage>
        <taxon>Bacteria</taxon>
        <taxon>Pseudomonadati</taxon>
        <taxon>Pseudomonadota</taxon>
        <taxon>Betaproteobacteria</taxon>
        <taxon>Burkholderiales</taxon>
        <taxon>Oxalobacteraceae</taxon>
        <taxon>Herbaspirillum</taxon>
    </lineage>
</organism>
<name>A0AAD0U7H0_9BURK</name>
<protein>
    <submittedName>
        <fullName evidence="3">Thioesterase</fullName>
    </submittedName>
</protein>
<evidence type="ECO:0000259" key="2">
    <source>
        <dbReference type="Pfam" id="PF00975"/>
    </source>
</evidence>
<evidence type="ECO:0000313" key="4">
    <source>
        <dbReference type="Proteomes" id="UP000269199"/>
    </source>
</evidence>
<dbReference type="PANTHER" id="PTHR11487">
    <property type="entry name" value="THIOESTERASE"/>
    <property type="match status" value="1"/>
</dbReference>